<dbReference type="GO" id="GO:0005829">
    <property type="term" value="C:cytosol"/>
    <property type="evidence" value="ECO:0007669"/>
    <property type="project" value="TreeGrafter"/>
</dbReference>
<dbReference type="GO" id="GO:0007030">
    <property type="term" value="P:Golgi organization"/>
    <property type="evidence" value="ECO:0007669"/>
    <property type="project" value="TreeGrafter"/>
</dbReference>
<dbReference type="Gene3D" id="3.10.20.90">
    <property type="entry name" value="Phosphatidylinositol 3-kinase Catalytic Subunit, Chain A, domain 1"/>
    <property type="match status" value="1"/>
</dbReference>
<dbReference type="GO" id="GO:0043130">
    <property type="term" value="F:ubiquitin binding"/>
    <property type="evidence" value="ECO:0007669"/>
    <property type="project" value="TreeGrafter"/>
</dbReference>
<dbReference type="PROSITE" id="PS50033">
    <property type="entry name" value="UBX"/>
    <property type="match status" value="1"/>
</dbReference>
<keyword evidence="3" id="KW-1185">Reference proteome</keyword>
<dbReference type="InterPro" id="IPR001012">
    <property type="entry name" value="UBX_dom"/>
</dbReference>
<evidence type="ECO:0000259" key="1">
    <source>
        <dbReference type="PROSITE" id="PS50033"/>
    </source>
</evidence>
<dbReference type="Pfam" id="PF00789">
    <property type="entry name" value="UBX"/>
    <property type="match status" value="1"/>
</dbReference>
<dbReference type="PANTHER" id="PTHR23333:SF20">
    <property type="entry name" value="NSFL1 COFACTOR P47"/>
    <property type="match status" value="1"/>
</dbReference>
<dbReference type="GO" id="GO:0031468">
    <property type="term" value="P:nuclear membrane reassembly"/>
    <property type="evidence" value="ECO:0007669"/>
    <property type="project" value="TreeGrafter"/>
</dbReference>
<reference evidence="2" key="2">
    <citation type="submission" date="2014-03" db="EMBL/GenBank/DDBJ databases">
        <title>The whipworm genome and dual-species transcriptomics of an intimate host-pathogen interaction.</title>
        <authorList>
            <person name="Foth B.J."/>
            <person name="Tsai I.J."/>
            <person name="Reid A.J."/>
            <person name="Bancroft A.J."/>
            <person name="Nichol S."/>
            <person name="Tracey A."/>
            <person name="Holroyd N."/>
            <person name="Cotton J.A."/>
            <person name="Stanley E.J."/>
            <person name="Zarowiecki M."/>
            <person name="Liu J.Z."/>
            <person name="Huckvale T."/>
            <person name="Cooper P.J."/>
            <person name="Grencis R.K."/>
            <person name="Berriman M."/>
        </authorList>
    </citation>
    <scope>NUCLEOTIDE SEQUENCE [LARGE SCALE GENOMIC DNA]</scope>
</reference>
<dbReference type="GO" id="GO:0000045">
    <property type="term" value="P:autophagosome assembly"/>
    <property type="evidence" value="ECO:0007669"/>
    <property type="project" value="TreeGrafter"/>
</dbReference>
<feature type="domain" description="UBX" evidence="1">
    <location>
        <begin position="118"/>
        <end position="196"/>
    </location>
</feature>
<dbReference type="InterPro" id="IPR029071">
    <property type="entry name" value="Ubiquitin-like_domsf"/>
</dbReference>
<sequence>MPRGDRKIATLFDNNASDDEAEKSSKGARQEFYVGGSSKRYACLYVASFSLFEYTLLAAVSKCLGPRPTRTMSTVKVKVELWSDCFTVDGAGKVGEKLAGTSKTVNEISAPPEVPLDDSKPATNIQVRFPDGSRITLRTVVQIFQNSIELFVGLSKKPEYCAREFTLLAGFPAKEINNFQETIEEAQLANSAILVHPSAD</sequence>
<dbReference type="AlphaFoldDB" id="A0A077Z1Z1"/>
<evidence type="ECO:0000313" key="3">
    <source>
        <dbReference type="Proteomes" id="UP000030665"/>
    </source>
</evidence>
<accession>A0A077Z1Z1</accession>
<dbReference type="EMBL" id="HG805827">
    <property type="protein sequence ID" value="CDW52595.1"/>
    <property type="molecule type" value="Genomic_DNA"/>
</dbReference>
<dbReference type="PANTHER" id="PTHR23333">
    <property type="entry name" value="UBX DOMAIN CONTAINING PROTEIN"/>
    <property type="match status" value="1"/>
</dbReference>
<gene>
    <name evidence="2" type="ORF">TTRE_0000085701</name>
</gene>
<reference evidence="2" key="1">
    <citation type="submission" date="2014-01" db="EMBL/GenBank/DDBJ databases">
        <authorList>
            <person name="Aslett M."/>
        </authorList>
    </citation>
    <scope>NUCLEOTIDE SEQUENCE</scope>
</reference>
<proteinExistence type="predicted"/>
<evidence type="ECO:0000313" key="2">
    <source>
        <dbReference type="EMBL" id="CDW52595.1"/>
    </source>
</evidence>
<dbReference type="SUPFAM" id="SSF54236">
    <property type="entry name" value="Ubiquitin-like"/>
    <property type="match status" value="1"/>
</dbReference>
<organism evidence="2 3">
    <name type="scientific">Trichuris trichiura</name>
    <name type="common">Whipworm</name>
    <name type="synonym">Trichocephalus trichiurus</name>
    <dbReference type="NCBI Taxonomy" id="36087"/>
    <lineage>
        <taxon>Eukaryota</taxon>
        <taxon>Metazoa</taxon>
        <taxon>Ecdysozoa</taxon>
        <taxon>Nematoda</taxon>
        <taxon>Enoplea</taxon>
        <taxon>Dorylaimia</taxon>
        <taxon>Trichinellida</taxon>
        <taxon>Trichuridae</taxon>
        <taxon>Trichuris</taxon>
    </lineage>
</organism>
<dbReference type="GO" id="GO:0043161">
    <property type="term" value="P:proteasome-mediated ubiquitin-dependent protein catabolic process"/>
    <property type="evidence" value="ECO:0007669"/>
    <property type="project" value="TreeGrafter"/>
</dbReference>
<dbReference type="Proteomes" id="UP000030665">
    <property type="component" value="Unassembled WGS sequence"/>
</dbReference>
<protein>
    <submittedName>
        <fullName evidence="2">UBX domain containing protein</fullName>
    </submittedName>
</protein>
<name>A0A077Z1Z1_TRITR</name>
<dbReference type="SMART" id="SM00166">
    <property type="entry name" value="UBX"/>
    <property type="match status" value="1"/>
</dbReference>
<dbReference type="STRING" id="36087.A0A077Z1Z1"/>
<dbReference type="GO" id="GO:0005634">
    <property type="term" value="C:nucleus"/>
    <property type="evidence" value="ECO:0007669"/>
    <property type="project" value="TreeGrafter"/>
</dbReference>
<dbReference type="GO" id="GO:0061025">
    <property type="term" value="P:membrane fusion"/>
    <property type="evidence" value="ECO:0007669"/>
    <property type="project" value="TreeGrafter"/>
</dbReference>
<dbReference type="OrthoDB" id="274641at2759"/>